<feature type="modified residue" description="4-aspartylphosphate" evidence="1">
    <location>
        <position position="55"/>
    </location>
</feature>
<keyword evidence="1" id="KW-0597">Phosphoprotein</keyword>
<dbReference type="EMBL" id="BMWY01000004">
    <property type="protein sequence ID" value="GGZ55643.1"/>
    <property type="molecule type" value="Genomic_DNA"/>
</dbReference>
<dbReference type="Gene3D" id="3.40.50.2300">
    <property type="match status" value="1"/>
</dbReference>
<proteinExistence type="predicted"/>
<dbReference type="Proteomes" id="UP000615593">
    <property type="component" value="Unassembled WGS sequence"/>
</dbReference>
<name>A0ABQ3BS73_9FLAO</name>
<accession>A0ABQ3BS73</accession>
<dbReference type="GeneID" id="94369315"/>
<dbReference type="RefSeq" id="WP_036243501.1">
    <property type="nucleotide sequence ID" value="NZ_BMWY01000004.1"/>
</dbReference>
<dbReference type="SMART" id="SM00448">
    <property type="entry name" value="REC"/>
    <property type="match status" value="1"/>
</dbReference>
<evidence type="ECO:0000256" key="1">
    <source>
        <dbReference type="PROSITE-ProRule" id="PRU00169"/>
    </source>
</evidence>
<reference evidence="4" key="1">
    <citation type="journal article" date="2019" name="Int. J. Syst. Evol. Microbiol.">
        <title>The Global Catalogue of Microorganisms (GCM) 10K type strain sequencing project: providing services to taxonomists for standard genome sequencing and annotation.</title>
        <authorList>
            <consortium name="The Broad Institute Genomics Platform"/>
            <consortium name="The Broad Institute Genome Sequencing Center for Infectious Disease"/>
            <person name="Wu L."/>
            <person name="Ma J."/>
        </authorList>
    </citation>
    <scope>NUCLEOTIDE SEQUENCE [LARGE SCALE GENOMIC DNA]</scope>
    <source>
        <strain evidence="4">KCTC 12708</strain>
    </source>
</reference>
<dbReference type="InterPro" id="IPR052893">
    <property type="entry name" value="TCS_response_regulator"/>
</dbReference>
<feature type="domain" description="Response regulatory" evidence="2">
    <location>
        <begin position="2"/>
        <end position="120"/>
    </location>
</feature>
<gene>
    <name evidence="3" type="ORF">GCM10008088_16520</name>
</gene>
<evidence type="ECO:0000313" key="4">
    <source>
        <dbReference type="Proteomes" id="UP000615593"/>
    </source>
</evidence>
<keyword evidence="4" id="KW-1185">Reference proteome</keyword>
<comment type="caution">
    <text evidence="3">The sequence shown here is derived from an EMBL/GenBank/DDBJ whole genome shotgun (WGS) entry which is preliminary data.</text>
</comment>
<organism evidence="3 4">
    <name type="scientific">Mesonia mobilis</name>
    <dbReference type="NCBI Taxonomy" id="369791"/>
    <lineage>
        <taxon>Bacteria</taxon>
        <taxon>Pseudomonadati</taxon>
        <taxon>Bacteroidota</taxon>
        <taxon>Flavobacteriia</taxon>
        <taxon>Flavobacteriales</taxon>
        <taxon>Flavobacteriaceae</taxon>
        <taxon>Mesonia</taxon>
    </lineage>
</organism>
<dbReference type="Pfam" id="PF00072">
    <property type="entry name" value="Response_reg"/>
    <property type="match status" value="1"/>
</dbReference>
<dbReference type="PANTHER" id="PTHR44520:SF2">
    <property type="entry name" value="RESPONSE REGULATOR RCP1"/>
    <property type="match status" value="1"/>
</dbReference>
<evidence type="ECO:0000313" key="3">
    <source>
        <dbReference type="EMBL" id="GGZ55643.1"/>
    </source>
</evidence>
<dbReference type="InterPro" id="IPR011006">
    <property type="entry name" value="CheY-like_superfamily"/>
</dbReference>
<dbReference type="PANTHER" id="PTHR44520">
    <property type="entry name" value="RESPONSE REGULATOR RCP1-RELATED"/>
    <property type="match status" value="1"/>
</dbReference>
<protein>
    <submittedName>
        <fullName evidence="3">Response regulator</fullName>
    </submittedName>
</protein>
<dbReference type="InterPro" id="IPR001789">
    <property type="entry name" value="Sig_transdc_resp-reg_receiver"/>
</dbReference>
<dbReference type="SUPFAM" id="SSF52172">
    <property type="entry name" value="CheY-like"/>
    <property type="match status" value="1"/>
</dbReference>
<evidence type="ECO:0000259" key="2">
    <source>
        <dbReference type="PROSITE" id="PS50110"/>
    </source>
</evidence>
<dbReference type="PROSITE" id="PS50110">
    <property type="entry name" value="RESPONSE_REGULATORY"/>
    <property type="match status" value="1"/>
</dbReference>
<sequence length="120" mass="14278">MEICIVDDDRVYQLLMKRLINRIDGNIAIRTFYNGEDAFNYYKNNHCKCQIMLLDINMPKMDGWEFLENINKEDFKDSCIYLATSSIDYSDQERAKQFDKVKGYLTKPITKEKILEITKE</sequence>